<accession>A0AAG5DNC8</accession>
<evidence type="ECO:0000313" key="1">
    <source>
        <dbReference type="EnsemblMetazoa" id="ENSAATROPP012661"/>
    </source>
</evidence>
<organism evidence="1 2">
    <name type="scientific">Anopheles atroparvus</name>
    <name type="common">European mosquito</name>
    <dbReference type="NCBI Taxonomy" id="41427"/>
    <lineage>
        <taxon>Eukaryota</taxon>
        <taxon>Metazoa</taxon>
        <taxon>Ecdysozoa</taxon>
        <taxon>Arthropoda</taxon>
        <taxon>Hexapoda</taxon>
        <taxon>Insecta</taxon>
        <taxon>Pterygota</taxon>
        <taxon>Neoptera</taxon>
        <taxon>Endopterygota</taxon>
        <taxon>Diptera</taxon>
        <taxon>Nematocera</taxon>
        <taxon>Culicoidea</taxon>
        <taxon>Culicidae</taxon>
        <taxon>Anophelinae</taxon>
        <taxon>Anopheles</taxon>
    </lineage>
</organism>
<protein>
    <submittedName>
        <fullName evidence="1">Uncharacterized protein</fullName>
    </submittedName>
</protein>
<sequence>FIINFFFFWRRHFSRQDLNQIRIIANEKKRNSHARKKNILINSRKENVQETNGKNCFPEAGFFKNYEPVVRLTEWPNEE</sequence>
<evidence type="ECO:0000313" key="2">
    <source>
        <dbReference type="Proteomes" id="UP000075880"/>
    </source>
</evidence>
<reference evidence="1" key="1">
    <citation type="submission" date="2024-04" db="UniProtKB">
        <authorList>
            <consortium name="EnsemblMetazoa"/>
        </authorList>
    </citation>
    <scope>IDENTIFICATION</scope>
    <source>
        <strain evidence="1">EBRO</strain>
    </source>
</reference>
<name>A0AAG5DNC8_ANOAO</name>
<keyword evidence="2" id="KW-1185">Reference proteome</keyword>
<proteinExistence type="predicted"/>
<dbReference type="Proteomes" id="UP000075880">
    <property type="component" value="Unassembled WGS sequence"/>
</dbReference>
<dbReference type="EnsemblMetazoa" id="ENSAATROPT013901">
    <property type="protein sequence ID" value="ENSAATROPP012661"/>
    <property type="gene ID" value="ENSAATROPG011283"/>
</dbReference>
<dbReference type="AlphaFoldDB" id="A0AAG5DNC8"/>